<keyword evidence="2" id="KW-1185">Reference proteome</keyword>
<sequence length="81" mass="8819">MFPIQLIAYNHPKADSPIDIDNQGIRIAPTFTELMFGNGNGAGVVAIHVGYPKACCMFFLLFQQLGDLAGDIRNAFSRMGT</sequence>
<comment type="caution">
    <text evidence="1">The sequence shown here is derived from an EMBL/GenBank/DDBJ whole genome shotgun (WGS) entry which is preliminary data.</text>
</comment>
<evidence type="ECO:0000313" key="2">
    <source>
        <dbReference type="Proteomes" id="UP000620550"/>
    </source>
</evidence>
<evidence type="ECO:0000313" key="1">
    <source>
        <dbReference type="EMBL" id="GHE23785.1"/>
    </source>
</evidence>
<reference evidence="2" key="1">
    <citation type="journal article" date="2019" name="Int. J. Syst. Evol. Microbiol.">
        <title>The Global Catalogue of Microorganisms (GCM) 10K type strain sequencing project: providing services to taxonomists for standard genome sequencing and annotation.</title>
        <authorList>
            <consortium name="The Broad Institute Genomics Platform"/>
            <consortium name="The Broad Institute Genome Sequencing Center for Infectious Disease"/>
            <person name="Wu L."/>
            <person name="Ma J."/>
        </authorList>
    </citation>
    <scope>NUCLEOTIDE SEQUENCE [LARGE SCALE GENOMIC DNA]</scope>
    <source>
        <strain evidence="2">CGMCC 1.12966</strain>
    </source>
</reference>
<name>A0ABQ3HR75_9SPHI</name>
<gene>
    <name evidence="1" type="ORF">GCM10017764_07530</name>
</gene>
<proteinExistence type="predicted"/>
<dbReference type="EMBL" id="BNAF01000002">
    <property type="protein sequence ID" value="GHE23785.1"/>
    <property type="molecule type" value="Genomic_DNA"/>
</dbReference>
<accession>A0ABQ3HR75</accession>
<dbReference type="RefSeq" id="WP_380880588.1">
    <property type="nucleotide sequence ID" value="NZ_JBHUMC010000001.1"/>
</dbReference>
<organism evidence="1 2">
    <name type="scientific">Sphingobacterium griseoflavum</name>
    <dbReference type="NCBI Taxonomy" id="1474952"/>
    <lineage>
        <taxon>Bacteria</taxon>
        <taxon>Pseudomonadati</taxon>
        <taxon>Bacteroidota</taxon>
        <taxon>Sphingobacteriia</taxon>
        <taxon>Sphingobacteriales</taxon>
        <taxon>Sphingobacteriaceae</taxon>
        <taxon>Sphingobacterium</taxon>
    </lineage>
</organism>
<protein>
    <submittedName>
        <fullName evidence="1">Uncharacterized protein</fullName>
    </submittedName>
</protein>
<dbReference type="Proteomes" id="UP000620550">
    <property type="component" value="Unassembled WGS sequence"/>
</dbReference>